<dbReference type="Proteomes" id="UP000008221">
    <property type="component" value="Chromosome"/>
</dbReference>
<feature type="compositionally biased region" description="Low complexity" evidence="1">
    <location>
        <begin position="292"/>
        <end position="316"/>
    </location>
</feature>
<evidence type="ECO:0000313" key="4">
    <source>
        <dbReference type="Proteomes" id="UP000008221"/>
    </source>
</evidence>
<dbReference type="HOGENOM" id="CLU_640343_0_0_11"/>
<dbReference type="InParanoid" id="A0LUI6"/>
<dbReference type="KEGG" id="ace:Acel_1324"/>
<dbReference type="STRING" id="351607.Acel_1324"/>
<evidence type="ECO:0000259" key="2">
    <source>
        <dbReference type="Pfam" id="PF14332"/>
    </source>
</evidence>
<evidence type="ECO:0000256" key="1">
    <source>
        <dbReference type="SAM" id="MobiDB-lite"/>
    </source>
</evidence>
<name>A0LUI6_ACIC1</name>
<accession>A0LUI6</accession>
<organism evidence="3 4">
    <name type="scientific">Acidothermus cellulolyticus (strain ATCC 43068 / DSM 8971 / 11B)</name>
    <dbReference type="NCBI Taxonomy" id="351607"/>
    <lineage>
        <taxon>Bacteria</taxon>
        <taxon>Bacillati</taxon>
        <taxon>Actinomycetota</taxon>
        <taxon>Actinomycetes</taxon>
        <taxon>Acidothermales</taxon>
        <taxon>Acidothermaceae</taxon>
        <taxon>Acidothermus</taxon>
    </lineage>
</organism>
<dbReference type="InterPro" id="IPR025497">
    <property type="entry name" value="PatA-like_N"/>
</dbReference>
<sequence length="428" mass="44554">MKLEGSLDAFSLPDIFQLLSFTKKSGGLHLRRGNQHGCVYFAEGAITGALADNGRQSLARRLIGAAEVPIGVLEQAVERARSEGVGVGRALLDAGAVDDALLRSVVTDQAVDAVFDFLRWPDGEFSFGLDEVSPDDVGVRLATDEVIAEARSRLDVWERACRIIPSPQTVLAVPVCIGEEPRLSRAEWALLALVDGRRSVAELVQLAGRGDFAVVSTLAGLVERRLLIVRGGEDDGGVDGLIRRHELLSRLDGGASADRGAGGSAGVAESARISEQRTAPAEPETGGDSDRASTPSSPGGTAAASPAAAAVGTAASAREPAVDPALAFDPESADLPAASTVASVLAAAKPDAGPRLIPDTRQPVVPPRPEPFLPPRRPAYPEEPPEPRVVGTAAALASPASEPRPRIERDPSVNKSLLLRLIAGVRGL</sequence>
<dbReference type="PANTHER" id="PTHR36304:SF4">
    <property type="entry name" value="DUF4388 DOMAIN-CONTAINING PROTEIN"/>
    <property type="match status" value="1"/>
</dbReference>
<keyword evidence="4" id="KW-1185">Reference proteome</keyword>
<dbReference type="RefSeq" id="WP_011720159.1">
    <property type="nucleotide sequence ID" value="NC_008578.1"/>
</dbReference>
<feature type="compositionally biased region" description="Pro residues" evidence="1">
    <location>
        <begin position="364"/>
        <end position="382"/>
    </location>
</feature>
<evidence type="ECO:0000313" key="3">
    <source>
        <dbReference type="EMBL" id="ABK53096.1"/>
    </source>
</evidence>
<dbReference type="AlphaFoldDB" id="A0LUI6"/>
<proteinExistence type="predicted"/>
<protein>
    <recommendedName>
        <fullName evidence="2">PatA-like N-terminal domain-containing protein</fullName>
    </recommendedName>
</protein>
<dbReference type="PANTHER" id="PTHR36304">
    <property type="entry name" value="DOMAIN GTPASE-ACTIVATING PROTEIN, PUTATIVE-RELATED-RELATED"/>
    <property type="match status" value="1"/>
</dbReference>
<dbReference type="Pfam" id="PF14332">
    <property type="entry name" value="DUF4388"/>
    <property type="match status" value="1"/>
</dbReference>
<reference evidence="3 4" key="1">
    <citation type="journal article" date="2009" name="Genome Res.">
        <title>Complete genome of the cellulolytic thermophile Acidothermus cellulolyticus 11B provides insights into its ecophysiological and evolutionary adaptations.</title>
        <authorList>
            <person name="Barabote R.D."/>
            <person name="Xie G."/>
            <person name="Leu D.H."/>
            <person name="Normand P."/>
            <person name="Necsulea A."/>
            <person name="Daubin V."/>
            <person name="Medigue C."/>
            <person name="Adney W.S."/>
            <person name="Xu X.C."/>
            <person name="Lapidus A."/>
            <person name="Parales R.E."/>
            <person name="Detter C."/>
            <person name="Pujic P."/>
            <person name="Bruce D."/>
            <person name="Lavire C."/>
            <person name="Challacombe J.F."/>
            <person name="Brettin T.S."/>
            <person name="Berry A.M."/>
        </authorList>
    </citation>
    <scope>NUCLEOTIDE SEQUENCE [LARGE SCALE GENOMIC DNA]</scope>
    <source>
        <strain evidence="4">ATCC 43068 / DSM 8971 / 11B</strain>
    </source>
</reference>
<feature type="domain" description="PatA-like N-terminal" evidence="2">
    <location>
        <begin position="4"/>
        <end position="158"/>
    </location>
</feature>
<gene>
    <name evidence="3" type="ordered locus">Acel_1324</name>
</gene>
<feature type="region of interest" description="Disordered" evidence="1">
    <location>
        <begin position="352"/>
        <end position="390"/>
    </location>
</feature>
<feature type="region of interest" description="Disordered" evidence="1">
    <location>
        <begin position="253"/>
        <end position="316"/>
    </location>
</feature>
<dbReference type="EMBL" id="CP000481">
    <property type="protein sequence ID" value="ABK53096.1"/>
    <property type="molecule type" value="Genomic_DNA"/>
</dbReference>
<dbReference type="eggNOG" id="COG0457">
    <property type="taxonomic scope" value="Bacteria"/>
</dbReference>